<protein>
    <submittedName>
        <fullName evidence="2">Uncharacterized protein</fullName>
    </submittedName>
</protein>
<dbReference type="Gramene" id="CDF36819">
    <property type="protein sequence ID" value="CDF36819"/>
    <property type="gene ID" value="CHC_T00005212001"/>
</dbReference>
<dbReference type="GeneID" id="17324356"/>
<keyword evidence="1" id="KW-0812">Transmembrane</keyword>
<dbReference type="RefSeq" id="XP_005716638.1">
    <property type="nucleotide sequence ID" value="XM_005716581.1"/>
</dbReference>
<reference evidence="3" key="1">
    <citation type="journal article" date="2013" name="Proc. Natl. Acad. Sci. U.S.A.">
        <title>Genome structure and metabolic features in the red seaweed Chondrus crispus shed light on evolution of the Archaeplastida.</title>
        <authorList>
            <person name="Collen J."/>
            <person name="Porcel B."/>
            <person name="Carre W."/>
            <person name="Ball S.G."/>
            <person name="Chaparro C."/>
            <person name="Tonon T."/>
            <person name="Barbeyron T."/>
            <person name="Michel G."/>
            <person name="Noel B."/>
            <person name="Valentin K."/>
            <person name="Elias M."/>
            <person name="Artiguenave F."/>
            <person name="Arun A."/>
            <person name="Aury J.M."/>
            <person name="Barbosa-Neto J.F."/>
            <person name="Bothwell J.H."/>
            <person name="Bouget F.Y."/>
            <person name="Brillet L."/>
            <person name="Cabello-Hurtado F."/>
            <person name="Capella-Gutierrez S."/>
            <person name="Charrier B."/>
            <person name="Cladiere L."/>
            <person name="Cock J.M."/>
            <person name="Coelho S.M."/>
            <person name="Colleoni C."/>
            <person name="Czjzek M."/>
            <person name="Da Silva C."/>
            <person name="Delage L."/>
            <person name="Denoeud F."/>
            <person name="Deschamps P."/>
            <person name="Dittami S.M."/>
            <person name="Gabaldon T."/>
            <person name="Gachon C.M."/>
            <person name="Groisillier A."/>
            <person name="Herve C."/>
            <person name="Jabbari K."/>
            <person name="Katinka M."/>
            <person name="Kloareg B."/>
            <person name="Kowalczyk N."/>
            <person name="Labadie K."/>
            <person name="Leblanc C."/>
            <person name="Lopez P.J."/>
            <person name="McLachlan D.H."/>
            <person name="Meslet-Cladiere L."/>
            <person name="Moustafa A."/>
            <person name="Nehr Z."/>
            <person name="Nyvall Collen P."/>
            <person name="Panaud O."/>
            <person name="Partensky F."/>
            <person name="Poulain J."/>
            <person name="Rensing S.A."/>
            <person name="Rousvoal S."/>
            <person name="Samson G."/>
            <person name="Symeonidi A."/>
            <person name="Weissenbach J."/>
            <person name="Zambounis A."/>
            <person name="Wincker P."/>
            <person name="Boyen C."/>
        </authorList>
    </citation>
    <scope>NUCLEOTIDE SEQUENCE [LARGE SCALE GENOMIC DNA]</scope>
    <source>
        <strain evidence="3">cv. Stackhouse</strain>
    </source>
</reference>
<feature type="transmembrane region" description="Helical" evidence="1">
    <location>
        <begin position="52"/>
        <end position="74"/>
    </location>
</feature>
<evidence type="ECO:0000313" key="2">
    <source>
        <dbReference type="EMBL" id="CDF36819.1"/>
    </source>
</evidence>
<keyword evidence="1" id="KW-1133">Transmembrane helix</keyword>
<keyword evidence="1" id="KW-0472">Membrane</keyword>
<keyword evidence="3" id="KW-1185">Reference proteome</keyword>
<dbReference type="AlphaFoldDB" id="R7QFF6"/>
<dbReference type="EMBL" id="HG001804">
    <property type="protein sequence ID" value="CDF36819.1"/>
    <property type="molecule type" value="Genomic_DNA"/>
</dbReference>
<dbReference type="Proteomes" id="UP000012073">
    <property type="component" value="Unassembled WGS sequence"/>
</dbReference>
<proteinExistence type="predicted"/>
<dbReference type="KEGG" id="ccp:CHC_T00005212001"/>
<evidence type="ECO:0000313" key="3">
    <source>
        <dbReference type="Proteomes" id="UP000012073"/>
    </source>
</evidence>
<organism evidence="2 3">
    <name type="scientific">Chondrus crispus</name>
    <name type="common">Carrageen Irish moss</name>
    <name type="synonym">Polymorpha crispa</name>
    <dbReference type="NCBI Taxonomy" id="2769"/>
    <lineage>
        <taxon>Eukaryota</taxon>
        <taxon>Rhodophyta</taxon>
        <taxon>Florideophyceae</taxon>
        <taxon>Rhodymeniophycidae</taxon>
        <taxon>Gigartinales</taxon>
        <taxon>Gigartinaceae</taxon>
        <taxon>Chondrus</taxon>
    </lineage>
</organism>
<name>R7QFF6_CHOCR</name>
<evidence type="ECO:0000256" key="1">
    <source>
        <dbReference type="SAM" id="Phobius"/>
    </source>
</evidence>
<gene>
    <name evidence="2" type="ORF">CHC_T00005212001</name>
</gene>
<accession>R7QFF6</accession>
<sequence>MKQGTKHLAGLAANHRYNYRNDHIRLGLRRAVHEKGRNKTNNHRQQKAQRTALMLSIFPLLAVLLAAAATPAAACYCIPPAHSLISLFLSLVDRRRRGDLVSILRKLFYHVRHLPQQLIRV</sequence>